<dbReference type="Pfam" id="PF00160">
    <property type="entry name" value="Pro_isomerase"/>
    <property type="match status" value="1"/>
</dbReference>
<keyword evidence="1" id="KW-0413">Isomerase</keyword>
<accession>A0ABD3QCI1</accession>
<dbReference type="AlphaFoldDB" id="A0ABD3QCI1"/>
<comment type="catalytic activity">
    <reaction evidence="1">
        <text>[protein]-peptidylproline (omega=180) = [protein]-peptidylproline (omega=0)</text>
        <dbReference type="Rhea" id="RHEA:16237"/>
        <dbReference type="Rhea" id="RHEA-COMP:10747"/>
        <dbReference type="Rhea" id="RHEA-COMP:10748"/>
        <dbReference type="ChEBI" id="CHEBI:83833"/>
        <dbReference type="ChEBI" id="CHEBI:83834"/>
        <dbReference type="EC" id="5.2.1.8"/>
    </reaction>
</comment>
<dbReference type="InterPro" id="IPR002130">
    <property type="entry name" value="Cyclophilin-type_PPIase_dom"/>
</dbReference>
<reference evidence="4 5" key="1">
    <citation type="submission" date="2024-10" db="EMBL/GenBank/DDBJ databases">
        <title>Updated reference genomes for cyclostephanoid diatoms.</title>
        <authorList>
            <person name="Roberts W.R."/>
            <person name="Alverson A.J."/>
        </authorList>
    </citation>
    <scope>NUCLEOTIDE SEQUENCE [LARGE SCALE GENOMIC DNA]</scope>
    <source>
        <strain evidence="4 5">AJA010-31</strain>
    </source>
</reference>
<keyword evidence="5" id="KW-1185">Reference proteome</keyword>
<organism evidence="4 5">
    <name type="scientific">Cyclotella atomus</name>
    <dbReference type="NCBI Taxonomy" id="382360"/>
    <lineage>
        <taxon>Eukaryota</taxon>
        <taxon>Sar</taxon>
        <taxon>Stramenopiles</taxon>
        <taxon>Ochrophyta</taxon>
        <taxon>Bacillariophyta</taxon>
        <taxon>Coscinodiscophyceae</taxon>
        <taxon>Thalassiosirophycidae</taxon>
        <taxon>Stephanodiscales</taxon>
        <taxon>Stephanodiscaceae</taxon>
        <taxon>Cyclotella</taxon>
    </lineage>
</organism>
<dbReference type="EMBL" id="JALLPJ020000265">
    <property type="protein sequence ID" value="KAL3797166.1"/>
    <property type="molecule type" value="Genomic_DNA"/>
</dbReference>
<evidence type="ECO:0000256" key="1">
    <source>
        <dbReference type="RuleBase" id="RU363019"/>
    </source>
</evidence>
<dbReference type="PANTHER" id="PTHR11071">
    <property type="entry name" value="PEPTIDYL-PROLYL CIS-TRANS ISOMERASE"/>
    <property type="match status" value="1"/>
</dbReference>
<gene>
    <name evidence="4" type="ORF">ACHAWO_013492</name>
</gene>
<feature type="domain" description="PPIase cyclophilin-type" evidence="3">
    <location>
        <begin position="112"/>
        <end position="274"/>
    </location>
</feature>
<dbReference type="SUPFAM" id="SSF50891">
    <property type="entry name" value="Cyclophilin-like"/>
    <property type="match status" value="1"/>
</dbReference>
<dbReference type="PRINTS" id="PR00153">
    <property type="entry name" value="CSAPPISMRASE"/>
</dbReference>
<dbReference type="InterPro" id="IPR029000">
    <property type="entry name" value="Cyclophilin-like_dom_sf"/>
</dbReference>
<keyword evidence="1" id="KW-0732">Signal</keyword>
<comment type="similarity">
    <text evidence="1">Belongs to the cyclophilin-type PPIase family.</text>
</comment>
<dbReference type="GO" id="GO:0003755">
    <property type="term" value="F:peptidyl-prolyl cis-trans isomerase activity"/>
    <property type="evidence" value="ECO:0007669"/>
    <property type="project" value="UniProtKB-UniRule"/>
</dbReference>
<dbReference type="EC" id="5.2.1.8" evidence="1"/>
<protein>
    <recommendedName>
        <fullName evidence="1">Peptidyl-prolyl cis-trans isomerase</fullName>
        <shortName evidence="1">PPIase</shortName>
        <ecNumber evidence="1">5.2.1.8</ecNumber>
    </recommendedName>
</protein>
<dbReference type="Gene3D" id="2.40.100.10">
    <property type="entry name" value="Cyclophilin-like"/>
    <property type="match status" value="1"/>
</dbReference>
<sequence>MMWVLFILGSLLLHGSQAFAPSTRQIPLFRAASGSRRETPTSIAPKASRHDDNSSFLQRRSFLAQSIIATTLLPLSQLATADESIDPSTNLPKITSKVYLDIKLPTIKEPKRLTIGLFGDDMPKASSNFQALCTNTEGPSYIGTNFYRVISDTSIQAGAIGKDVNSGKSGTSSFENGTPFEPDNYNILHTKKGLVSGVRNKDGSMDSRFFVQTENDAGWADGRYAAFGIVLEDEQQGGSKNGGGMELVKKISRVDVKTPQNSPKEPIEIIGCGLL</sequence>
<evidence type="ECO:0000256" key="2">
    <source>
        <dbReference type="SAM" id="MobiDB-lite"/>
    </source>
</evidence>
<feature type="signal peptide" evidence="1">
    <location>
        <begin position="1"/>
        <end position="18"/>
    </location>
</feature>
<evidence type="ECO:0000313" key="5">
    <source>
        <dbReference type="Proteomes" id="UP001530400"/>
    </source>
</evidence>
<proteinExistence type="inferred from homology"/>
<evidence type="ECO:0000259" key="3">
    <source>
        <dbReference type="PROSITE" id="PS50072"/>
    </source>
</evidence>
<dbReference type="PROSITE" id="PS50072">
    <property type="entry name" value="CSA_PPIASE_2"/>
    <property type="match status" value="1"/>
</dbReference>
<comment type="caution">
    <text evidence="4">The sequence shown here is derived from an EMBL/GenBank/DDBJ whole genome shotgun (WGS) entry which is preliminary data.</text>
</comment>
<dbReference type="Proteomes" id="UP001530400">
    <property type="component" value="Unassembled WGS sequence"/>
</dbReference>
<name>A0ABD3QCI1_9STRA</name>
<evidence type="ECO:0000313" key="4">
    <source>
        <dbReference type="EMBL" id="KAL3797166.1"/>
    </source>
</evidence>
<comment type="function">
    <text evidence="1">PPIases accelerate the folding of proteins. It catalyzes the cis-trans isomerization of proline imidic peptide bonds in oligopeptides.</text>
</comment>
<feature type="chain" id="PRO_5044526867" description="Peptidyl-prolyl cis-trans isomerase" evidence="1">
    <location>
        <begin position="19"/>
        <end position="275"/>
    </location>
</feature>
<dbReference type="PANTHER" id="PTHR11071:SF561">
    <property type="entry name" value="PEPTIDYL-PROLYL CIS-TRANS ISOMERASE D-RELATED"/>
    <property type="match status" value="1"/>
</dbReference>
<feature type="region of interest" description="Disordered" evidence="2">
    <location>
        <begin position="31"/>
        <end position="52"/>
    </location>
</feature>
<keyword evidence="1" id="KW-0697">Rotamase</keyword>